<dbReference type="AlphaFoldDB" id="A0A2S9JZ00"/>
<organism evidence="2 3">
    <name type="scientific">Phyllobacterium myrsinacearum</name>
    <dbReference type="NCBI Taxonomy" id="28101"/>
    <lineage>
        <taxon>Bacteria</taxon>
        <taxon>Pseudomonadati</taxon>
        <taxon>Pseudomonadota</taxon>
        <taxon>Alphaproteobacteria</taxon>
        <taxon>Hyphomicrobiales</taxon>
        <taxon>Phyllobacteriaceae</taxon>
        <taxon>Phyllobacterium</taxon>
    </lineage>
</organism>
<feature type="signal peptide" evidence="1">
    <location>
        <begin position="1"/>
        <end position="25"/>
    </location>
</feature>
<evidence type="ECO:0000313" key="3">
    <source>
        <dbReference type="Proteomes" id="UP000238563"/>
    </source>
</evidence>
<dbReference type="RefSeq" id="WP_105732793.1">
    <property type="nucleotide sequence ID" value="NZ_PVBT01000001.1"/>
</dbReference>
<keyword evidence="1" id="KW-0732">Signal</keyword>
<protein>
    <recommendedName>
        <fullName evidence="4">Oxidoreductase molybdopterin-binding domain-containing protein</fullName>
    </recommendedName>
</protein>
<feature type="chain" id="PRO_5015765885" description="Oxidoreductase molybdopterin-binding domain-containing protein" evidence="1">
    <location>
        <begin position="26"/>
        <end position="182"/>
    </location>
</feature>
<proteinExistence type="predicted"/>
<gene>
    <name evidence="2" type="ORF">C5750_05570</name>
</gene>
<sequence>MEIYSGWRICLLGLVLICAASAASAAMVEPHVLQIERQRGKPIASYNEDDLAKSFAYRVIKTRTPWSNDVQRTYRGFSLIEILAKNGLANAQVIKGIAPDNYSARIAMDEIKRYNPIVASQIACNDIEAKAGKCREGDFRPLEPGDFGPFSIVWPVDNMPQAPDPEDRSRWVWFLTGLQFEQ</sequence>
<dbReference type="Proteomes" id="UP000238563">
    <property type="component" value="Unassembled WGS sequence"/>
</dbReference>
<name>A0A2S9JZ00_9HYPH</name>
<evidence type="ECO:0000313" key="2">
    <source>
        <dbReference type="EMBL" id="PRD58567.1"/>
    </source>
</evidence>
<reference evidence="2 3" key="1">
    <citation type="submission" date="2018-02" db="EMBL/GenBank/DDBJ databases">
        <title>The draft genome of Phyllobacterium myrsinacearum DSM5892.</title>
        <authorList>
            <person name="Li L."/>
            <person name="Liu L."/>
            <person name="Zhang X."/>
            <person name="Wang T."/>
        </authorList>
    </citation>
    <scope>NUCLEOTIDE SEQUENCE [LARGE SCALE GENOMIC DNA]</scope>
    <source>
        <strain evidence="2 3">DSM 5892</strain>
    </source>
</reference>
<accession>A0A2S9JZ00</accession>
<evidence type="ECO:0000256" key="1">
    <source>
        <dbReference type="SAM" id="SignalP"/>
    </source>
</evidence>
<comment type="caution">
    <text evidence="2">The sequence shown here is derived from an EMBL/GenBank/DDBJ whole genome shotgun (WGS) entry which is preliminary data.</text>
</comment>
<dbReference type="OrthoDB" id="9798763at2"/>
<dbReference type="EMBL" id="PVBT01000001">
    <property type="protein sequence ID" value="PRD58567.1"/>
    <property type="molecule type" value="Genomic_DNA"/>
</dbReference>
<evidence type="ECO:0008006" key="4">
    <source>
        <dbReference type="Google" id="ProtNLM"/>
    </source>
</evidence>
<keyword evidence="3" id="KW-1185">Reference proteome</keyword>